<dbReference type="AlphaFoldDB" id="A0A5N7CJY5"/>
<evidence type="ECO:0000256" key="2">
    <source>
        <dbReference type="ARBA" id="ARBA00022723"/>
    </source>
</evidence>
<evidence type="ECO:0000256" key="1">
    <source>
        <dbReference type="ARBA" id="ARBA00010609"/>
    </source>
</evidence>
<dbReference type="InterPro" id="IPR008972">
    <property type="entry name" value="Cupredoxin"/>
</dbReference>
<evidence type="ECO:0000313" key="7">
    <source>
        <dbReference type="EMBL" id="KAE8394415.1"/>
    </source>
</evidence>
<evidence type="ECO:0000256" key="4">
    <source>
        <dbReference type="ARBA" id="ARBA00023008"/>
    </source>
</evidence>
<dbReference type="SUPFAM" id="SSF49503">
    <property type="entry name" value="Cupredoxins"/>
    <property type="match status" value="1"/>
</dbReference>
<dbReference type="PANTHER" id="PTHR11709">
    <property type="entry name" value="MULTI-COPPER OXIDASE"/>
    <property type="match status" value="1"/>
</dbReference>
<dbReference type="Pfam" id="PF07732">
    <property type="entry name" value="Cu-oxidase_3"/>
    <property type="match status" value="1"/>
</dbReference>
<dbReference type="PANTHER" id="PTHR11709:SF488">
    <property type="entry name" value="LACCASE-RELATED"/>
    <property type="match status" value="1"/>
</dbReference>
<keyword evidence="2" id="KW-0479">Metal-binding</keyword>
<proteinExistence type="inferred from homology"/>
<feature type="domain" description="Plastocyanin-like" evidence="6">
    <location>
        <begin position="31"/>
        <end position="118"/>
    </location>
</feature>
<sequence>MALFGLQFGATCAFITVQGVLGALRTFNFTVHSAQRSPDLYPREVYLINGQQPGPTIELDEGDDVEAFVRNELPVNTTIHWHEGILQHGTQDMDGVPGVTQYPIPPRRNFTYRFSLENGCEREKMLQAERGSFSLLLIDWTHDLSDTIFERYIQTAAFPNCVDTVLANRLGRVECLPKYMLDAGSGLGLSVGSTATSHTSASAIQTAFTEMDSNGNASDSLYGNGTVWEGGEDG</sequence>
<dbReference type="OrthoDB" id="2121828at2759"/>
<name>A0A5N7CJY5_PETAA</name>
<accession>A0A5N7CJY5</accession>
<keyword evidence="4" id="KW-0186">Copper</keyword>
<evidence type="ECO:0000256" key="3">
    <source>
        <dbReference type="ARBA" id="ARBA00023002"/>
    </source>
</evidence>
<gene>
    <name evidence="7" type="ORF">BDV23DRAFT_179568</name>
</gene>
<reference evidence="7" key="1">
    <citation type="submission" date="2019-04" db="EMBL/GenBank/DDBJ databases">
        <title>Friends and foes A comparative genomics studyof 23 Aspergillus species from section Flavi.</title>
        <authorList>
            <consortium name="DOE Joint Genome Institute"/>
            <person name="Kjaerbolling I."/>
            <person name="Vesth T."/>
            <person name="Frisvad J.C."/>
            <person name="Nybo J.L."/>
            <person name="Theobald S."/>
            <person name="Kildgaard S."/>
            <person name="Isbrandt T."/>
            <person name="Kuo A."/>
            <person name="Sato A."/>
            <person name="Lyhne E.K."/>
            <person name="Kogle M.E."/>
            <person name="Wiebenga A."/>
            <person name="Kun R.S."/>
            <person name="Lubbers R.J."/>
            <person name="Makela M.R."/>
            <person name="Barry K."/>
            <person name="Chovatia M."/>
            <person name="Clum A."/>
            <person name="Daum C."/>
            <person name="Haridas S."/>
            <person name="He G."/>
            <person name="LaButti K."/>
            <person name="Lipzen A."/>
            <person name="Mondo S."/>
            <person name="Riley R."/>
            <person name="Salamov A."/>
            <person name="Simmons B.A."/>
            <person name="Magnuson J.K."/>
            <person name="Henrissat B."/>
            <person name="Mortensen U.H."/>
            <person name="Larsen T.O."/>
            <person name="Devries R.P."/>
            <person name="Grigoriev I.V."/>
            <person name="Machida M."/>
            <person name="Baker S.E."/>
            <person name="Andersen M.R."/>
        </authorList>
    </citation>
    <scope>NUCLEOTIDE SEQUENCE [LARGE SCALE GENOMIC DNA]</scope>
    <source>
        <strain evidence="7">IBT 14317</strain>
    </source>
</reference>
<dbReference type="GO" id="GO:0016491">
    <property type="term" value="F:oxidoreductase activity"/>
    <property type="evidence" value="ECO:0007669"/>
    <property type="project" value="UniProtKB-KW"/>
</dbReference>
<dbReference type="EMBL" id="ML735223">
    <property type="protein sequence ID" value="KAE8394415.1"/>
    <property type="molecule type" value="Genomic_DNA"/>
</dbReference>
<evidence type="ECO:0000256" key="5">
    <source>
        <dbReference type="ARBA" id="ARBA00023180"/>
    </source>
</evidence>
<dbReference type="GO" id="GO:0005507">
    <property type="term" value="F:copper ion binding"/>
    <property type="evidence" value="ECO:0007669"/>
    <property type="project" value="InterPro"/>
</dbReference>
<evidence type="ECO:0000259" key="6">
    <source>
        <dbReference type="Pfam" id="PF07732"/>
    </source>
</evidence>
<organism evidence="7">
    <name type="scientific">Petromyces alliaceus</name>
    <name type="common">Aspergillus alliaceus</name>
    <dbReference type="NCBI Taxonomy" id="209559"/>
    <lineage>
        <taxon>Eukaryota</taxon>
        <taxon>Fungi</taxon>
        <taxon>Dikarya</taxon>
        <taxon>Ascomycota</taxon>
        <taxon>Pezizomycotina</taxon>
        <taxon>Eurotiomycetes</taxon>
        <taxon>Eurotiomycetidae</taxon>
        <taxon>Eurotiales</taxon>
        <taxon>Aspergillaceae</taxon>
        <taxon>Aspergillus</taxon>
        <taxon>Aspergillus subgen. Circumdati</taxon>
    </lineage>
</organism>
<comment type="similarity">
    <text evidence="1">Belongs to the multicopper oxidase family.</text>
</comment>
<keyword evidence="5" id="KW-0325">Glycoprotein</keyword>
<keyword evidence="3" id="KW-0560">Oxidoreductase</keyword>
<protein>
    <submittedName>
        <fullName evidence="7">Multicopper oxidase-domain-containing protein</fullName>
    </submittedName>
</protein>
<dbReference type="Gene3D" id="2.60.40.420">
    <property type="entry name" value="Cupredoxins - blue copper proteins"/>
    <property type="match status" value="1"/>
</dbReference>
<dbReference type="InterPro" id="IPR011707">
    <property type="entry name" value="Cu-oxidase-like_N"/>
</dbReference>
<dbReference type="InterPro" id="IPR045087">
    <property type="entry name" value="Cu-oxidase_fam"/>
</dbReference>
<dbReference type="Proteomes" id="UP000326877">
    <property type="component" value="Unassembled WGS sequence"/>
</dbReference>